<protein>
    <submittedName>
        <fullName evidence="3">Uncharacterized protein</fullName>
    </submittedName>
</protein>
<proteinExistence type="predicted"/>
<feature type="compositionally biased region" description="Polar residues" evidence="1">
    <location>
        <begin position="615"/>
        <end position="625"/>
    </location>
</feature>
<evidence type="ECO:0000313" key="4">
    <source>
        <dbReference type="Proteomes" id="UP000297716"/>
    </source>
</evidence>
<feature type="transmembrane region" description="Helical" evidence="2">
    <location>
        <begin position="85"/>
        <end position="105"/>
    </location>
</feature>
<keyword evidence="2" id="KW-0812">Transmembrane</keyword>
<organism evidence="3 4">
    <name type="scientific">Xylaria hypoxylon</name>
    <dbReference type="NCBI Taxonomy" id="37992"/>
    <lineage>
        <taxon>Eukaryota</taxon>
        <taxon>Fungi</taxon>
        <taxon>Dikarya</taxon>
        <taxon>Ascomycota</taxon>
        <taxon>Pezizomycotina</taxon>
        <taxon>Sordariomycetes</taxon>
        <taxon>Xylariomycetidae</taxon>
        <taxon>Xylariales</taxon>
        <taxon>Xylariaceae</taxon>
        <taxon>Xylaria</taxon>
    </lineage>
</organism>
<feature type="compositionally biased region" description="Polar residues" evidence="1">
    <location>
        <begin position="490"/>
        <end position="512"/>
    </location>
</feature>
<accession>A0A4Z0YLL8</accession>
<evidence type="ECO:0000256" key="2">
    <source>
        <dbReference type="SAM" id="Phobius"/>
    </source>
</evidence>
<dbReference type="Proteomes" id="UP000297716">
    <property type="component" value="Unassembled WGS sequence"/>
</dbReference>
<feature type="compositionally biased region" description="Polar residues" evidence="1">
    <location>
        <begin position="293"/>
        <end position="304"/>
    </location>
</feature>
<keyword evidence="4" id="KW-1185">Reference proteome</keyword>
<keyword evidence="2" id="KW-0472">Membrane</keyword>
<feature type="compositionally biased region" description="Basic and acidic residues" evidence="1">
    <location>
        <begin position="429"/>
        <end position="440"/>
    </location>
</feature>
<feature type="region of interest" description="Disordered" evidence="1">
    <location>
        <begin position="397"/>
        <end position="445"/>
    </location>
</feature>
<feature type="region of interest" description="Disordered" evidence="1">
    <location>
        <begin position="462"/>
        <end position="625"/>
    </location>
</feature>
<feature type="transmembrane region" description="Helical" evidence="2">
    <location>
        <begin position="196"/>
        <end position="218"/>
    </location>
</feature>
<dbReference type="AlphaFoldDB" id="A0A4Z0YLL8"/>
<gene>
    <name evidence="3" type="ORF">E0Z10_g7769</name>
</gene>
<feature type="compositionally biased region" description="Polar residues" evidence="1">
    <location>
        <begin position="314"/>
        <end position="329"/>
    </location>
</feature>
<feature type="compositionally biased region" description="Basic and acidic residues" evidence="1">
    <location>
        <begin position="568"/>
        <end position="577"/>
    </location>
</feature>
<feature type="compositionally biased region" description="Polar residues" evidence="1">
    <location>
        <begin position="357"/>
        <end position="379"/>
    </location>
</feature>
<dbReference type="STRING" id="37992.A0A4Z0YLL8"/>
<keyword evidence="2" id="KW-1133">Transmembrane helix</keyword>
<evidence type="ECO:0000313" key="3">
    <source>
        <dbReference type="EMBL" id="TGJ81008.1"/>
    </source>
</evidence>
<feature type="transmembrane region" description="Helical" evidence="2">
    <location>
        <begin position="151"/>
        <end position="172"/>
    </location>
</feature>
<feature type="transmembrane region" description="Helical" evidence="2">
    <location>
        <begin position="111"/>
        <end position="131"/>
    </location>
</feature>
<reference evidence="3 4" key="1">
    <citation type="submission" date="2019-03" db="EMBL/GenBank/DDBJ databases">
        <title>Draft genome sequence of Xylaria hypoxylon DSM 108379, a ubiquitous saprotrophic-parasitic fungi on hardwood.</title>
        <authorList>
            <person name="Buettner E."/>
            <person name="Leonhardt S."/>
            <person name="Gebauer A.M."/>
            <person name="Liers C."/>
            <person name="Hofrichter M."/>
            <person name="Kellner H."/>
        </authorList>
    </citation>
    <scope>NUCLEOTIDE SEQUENCE [LARGE SCALE GENOMIC DNA]</scope>
    <source>
        <strain evidence="3 4">DSM 108379</strain>
    </source>
</reference>
<comment type="caution">
    <text evidence="3">The sequence shown here is derived from an EMBL/GenBank/DDBJ whole genome shotgun (WGS) entry which is preliminary data.</text>
</comment>
<feature type="compositionally biased region" description="Polar residues" evidence="1">
    <location>
        <begin position="248"/>
        <end position="259"/>
    </location>
</feature>
<dbReference type="OrthoDB" id="5404940at2759"/>
<name>A0A4Z0YLL8_9PEZI</name>
<sequence length="625" mass="68692">MGVQPPYMYDSDRRDSWLPQKEFDPKAVTRASWEVKAKKPKKKGPLVAFGRHPDAQALPTGRIYNFRSMSDTSKWFIRWTRYLQLVLRALELIAGAGLLTLMILISDATPLAAWVLRIAPGVIVLCSAYAISHLARPARARPPASSAAYQLFAGTTDLAILAFYAFGAITVLKESDNWDTILANKALLPVFIGSEYYGLVSAIGLHAVSLGISIYLCLMFRRIAQMPPDMNPLESNLTSRTKHKRNKSSVASNYTAMSESSKRLSTPLEGHRRSGAPYEDLSRPPSVPFMQTRRGSQDTFVSSNRDSRVDLPSRQYQITPGNSPRNSVASPADQKRKSNPKLAQRGSYIEVPLHETGSPSRPSSAVNSQPINASPTRTARFTESWYASDSLINRTQERQRAMNATERAEVERSRAYEALNQPYGDNESDSERESAMHPDDVSDLEDDEGPVRIAANMHPNPLRLNPLLATPPREAGGSAERRKMPFGPRDSQSSLPVLTEMSSNRRSVSGSQDIADVQPAPAPARRPTILGGWGRSKGNRNSSIQADEQFYSKPYGKLKSATPPIPYGEEKGAKGPEGRQVSSGNDYDLGSAANAGYRRKVSGVAAEEGRAGPTSKYSRYSMLSE</sequence>
<dbReference type="EMBL" id="SKBN01000190">
    <property type="protein sequence ID" value="TGJ81008.1"/>
    <property type="molecule type" value="Genomic_DNA"/>
</dbReference>
<feature type="region of interest" description="Disordered" evidence="1">
    <location>
        <begin position="230"/>
        <end position="379"/>
    </location>
</feature>
<evidence type="ECO:0000256" key="1">
    <source>
        <dbReference type="SAM" id="MobiDB-lite"/>
    </source>
</evidence>
<feature type="compositionally biased region" description="Basic and acidic residues" evidence="1">
    <location>
        <begin position="397"/>
        <end position="415"/>
    </location>
</feature>